<gene>
    <name evidence="1" type="ORF">HMPREF0179_03154</name>
</gene>
<evidence type="ECO:0000313" key="2">
    <source>
        <dbReference type="Proteomes" id="UP000006034"/>
    </source>
</evidence>
<dbReference type="OrthoDB" id="5427740at2"/>
<dbReference type="AlphaFoldDB" id="E5YAD3"/>
<dbReference type="GeneID" id="78084459"/>
<dbReference type="Proteomes" id="UP000006034">
    <property type="component" value="Unassembled WGS sequence"/>
</dbReference>
<dbReference type="EMBL" id="ADCP02000001">
    <property type="protein sequence ID" value="EFV43039.1"/>
    <property type="molecule type" value="Genomic_DNA"/>
</dbReference>
<organism evidence="1 2">
    <name type="scientific">Bilophila wadsworthia (strain 3_1_6)</name>
    <dbReference type="NCBI Taxonomy" id="563192"/>
    <lineage>
        <taxon>Bacteria</taxon>
        <taxon>Pseudomonadati</taxon>
        <taxon>Thermodesulfobacteriota</taxon>
        <taxon>Desulfovibrionia</taxon>
        <taxon>Desulfovibrionales</taxon>
        <taxon>Desulfovibrionaceae</taxon>
        <taxon>Bilophila</taxon>
    </lineage>
</organism>
<dbReference type="HOGENOM" id="CLU_010886_0_0_7"/>
<dbReference type="eggNOG" id="COG0613">
    <property type="taxonomic scope" value="Bacteria"/>
</dbReference>
<name>E5YAD3_BILW3</name>
<protein>
    <submittedName>
        <fullName evidence="1">Uncharacterized protein</fullName>
    </submittedName>
</protein>
<accession>E5YAD3</accession>
<proteinExistence type="predicted"/>
<sequence length="1021" mass="117272">MLGTLFFDKQDRELLRMINETIDHGPSQDLEHKVFDANLHPHGILELTTTHEYRMAHAVINLLGNLEAGGAPDRLMALRILRDEVLHSARTPFRYNTGRVLIQIMKEIIRSRQDELTQLKLVHDFRKVTSGNPRLVRQFLNTYHLLEMPEEWNQLTVDHHVHDANTKGRKNATHLIMDAWIKGIRYITVVYYNYVEPAAARELLQAAEIMGVDVRIGLEFRTPFRDRFVCFVWAPRGFSDPEAFLSFLAERPMVALMNEGRKASLWMQRHVMDTLQLWNAKHAPALAEELEIPVPLLEPEAFLAYVGTGQTSFLHLAEYAHKTLLKHLVQRVKALQEEALTATSERQSQIAQLIRRMDMLTTEVIMETWLKPERNPELPSPDVPDNAPDTPELLRMPPHVLLDWLSCLRSGYRITLQLAELTAEDVLELLWDCQGMITHLELFNLKEWQEGHLRHLTAINDLQIAINKGSVLHLKQILRGMIRTLEASSSEKDKERCAKFRIILRNIPSLQAPYKVAPLRIRIGTDSTSHSGVRHGMGLAMPETLPHGARRQIARGKQFRPIYLPVSLSLEFRETYAEQERYSSFMRWLGPRLRRIWGFGHFGLRCTKEWRAISGITQIGEEGNVITMGGIGGELNNGLRAERTEKTRPRWLGFSRLSTPISNTLKVLAGFIPALVTFLYTQEWWVLAWFGAPLWFLITGLRNIPQAILGGGGMWSRSLLRWNDYVSWTRVCDSLLYTGLSVPLLEYFIRVLLLEDGLGLTVKDHQFLVFSIIAGANSIYISLHNIYRGFPKEAIIGNLFRSLLAIPVSVFYNDVLALFLPFFTTADPLLILEPGAAIISKTASDTVAAIIEGLADWRNNRRLRYWDYETKLQRLFDCYAKLELAFPDQDILSLLSRPEEFTRLTSTEARSLQVESIINALDLMYFWLYQPCAQQTLTSILRTMTREERVIVARSQGILSRVREVSQLFVDGLLGRNFARALSFYLDSYENYILTLNKRCAGFSNGHRPLLRRRRHISDCL</sequence>
<dbReference type="RefSeq" id="WP_005029644.1">
    <property type="nucleotide sequence ID" value="NZ_KE150238.1"/>
</dbReference>
<comment type="caution">
    <text evidence="1">The sequence shown here is derived from an EMBL/GenBank/DDBJ whole genome shotgun (WGS) entry which is preliminary data.</text>
</comment>
<keyword evidence="2" id="KW-1185">Reference proteome</keyword>
<reference evidence="1 2" key="1">
    <citation type="submission" date="2010-10" db="EMBL/GenBank/DDBJ databases">
        <authorList>
            <consortium name="The Broad Institute Genome Sequencing Platform"/>
            <person name="Ward D."/>
            <person name="Earl A."/>
            <person name="Feldgarden M."/>
            <person name="Young S.K."/>
            <person name="Gargeya S."/>
            <person name="Zeng Q."/>
            <person name="Alvarado L."/>
            <person name="Berlin A."/>
            <person name="Bochicchio J."/>
            <person name="Chapman S.B."/>
            <person name="Chen Z."/>
            <person name="Freedman E."/>
            <person name="Gellesch M."/>
            <person name="Goldberg J."/>
            <person name="Griggs A."/>
            <person name="Gujja S."/>
            <person name="Heilman E."/>
            <person name="Heiman D."/>
            <person name="Howarth C."/>
            <person name="Mehta T."/>
            <person name="Neiman D."/>
            <person name="Pearson M."/>
            <person name="Roberts A."/>
            <person name="Saif S."/>
            <person name="Shea T."/>
            <person name="Shenoy N."/>
            <person name="Sisk P."/>
            <person name="Stolte C."/>
            <person name="Sykes S."/>
            <person name="White J."/>
            <person name="Yandava C."/>
            <person name="Allen-Vercoe E."/>
            <person name="Sibley C."/>
            <person name="Ambrose C.E."/>
            <person name="Strauss J."/>
            <person name="Daigneault M."/>
            <person name="Haas B."/>
            <person name="Nusbaum C."/>
            <person name="Birren B."/>
        </authorList>
    </citation>
    <scope>NUCLEOTIDE SEQUENCE [LARGE SCALE GENOMIC DNA]</scope>
    <source>
        <strain evidence="1 2">3_1_6</strain>
    </source>
</reference>
<reference evidence="1 2" key="2">
    <citation type="submission" date="2013-04" db="EMBL/GenBank/DDBJ databases">
        <title>The Genome Sequence of Bilophila wadsworthia 3_1_6.</title>
        <authorList>
            <consortium name="The Broad Institute Genomics Platform"/>
            <person name="Earl A."/>
            <person name="Ward D."/>
            <person name="Feldgarden M."/>
            <person name="Gevers D."/>
            <person name="Sibley C."/>
            <person name="Strauss J."/>
            <person name="Allen-Vercoe E."/>
            <person name="Walker B."/>
            <person name="Young S."/>
            <person name="Zeng Q."/>
            <person name="Gargeya S."/>
            <person name="Fitzgerald M."/>
            <person name="Haas B."/>
            <person name="Abouelleil A."/>
            <person name="Allen A.W."/>
            <person name="Alvarado L."/>
            <person name="Arachchi H.M."/>
            <person name="Berlin A.M."/>
            <person name="Chapman S.B."/>
            <person name="Gainer-Dewar J."/>
            <person name="Goldberg J."/>
            <person name="Griggs A."/>
            <person name="Gujja S."/>
            <person name="Hansen M."/>
            <person name="Howarth C."/>
            <person name="Imamovic A."/>
            <person name="Ireland A."/>
            <person name="Larimer J."/>
            <person name="McCowan C."/>
            <person name="Murphy C."/>
            <person name="Pearson M."/>
            <person name="Poon T.W."/>
            <person name="Priest M."/>
            <person name="Roberts A."/>
            <person name="Saif S."/>
            <person name="Shea T."/>
            <person name="Sisk P."/>
            <person name="Sykes S."/>
            <person name="Wortman J."/>
            <person name="Nusbaum C."/>
            <person name="Birren B."/>
        </authorList>
    </citation>
    <scope>NUCLEOTIDE SEQUENCE [LARGE SCALE GENOMIC DNA]</scope>
    <source>
        <strain evidence="1 2">3_1_6</strain>
    </source>
</reference>
<evidence type="ECO:0000313" key="1">
    <source>
        <dbReference type="EMBL" id="EFV43039.1"/>
    </source>
</evidence>
<dbReference type="STRING" id="563192.HMPREF0179_03154"/>